<organism evidence="2 3">
    <name type="scientific">Abrus precatorius</name>
    <name type="common">Indian licorice</name>
    <name type="synonym">Glycine abrus</name>
    <dbReference type="NCBI Taxonomy" id="3816"/>
    <lineage>
        <taxon>Eukaryota</taxon>
        <taxon>Viridiplantae</taxon>
        <taxon>Streptophyta</taxon>
        <taxon>Embryophyta</taxon>
        <taxon>Tracheophyta</taxon>
        <taxon>Spermatophyta</taxon>
        <taxon>Magnoliopsida</taxon>
        <taxon>eudicotyledons</taxon>
        <taxon>Gunneridae</taxon>
        <taxon>Pentapetalae</taxon>
        <taxon>rosids</taxon>
        <taxon>fabids</taxon>
        <taxon>Fabales</taxon>
        <taxon>Fabaceae</taxon>
        <taxon>Papilionoideae</taxon>
        <taxon>50 kb inversion clade</taxon>
        <taxon>NPAAA clade</taxon>
        <taxon>indigoferoid/millettioid clade</taxon>
        <taxon>Abreae</taxon>
        <taxon>Abrus</taxon>
    </lineage>
</organism>
<keyword evidence="2" id="KW-1185">Reference proteome</keyword>
<name>A0A8B8KH34_ABRPR</name>
<feature type="domain" description="Reverse transcriptase/retrotransposon-derived protein RNase H-like" evidence="1">
    <location>
        <begin position="356"/>
        <end position="426"/>
    </location>
</feature>
<protein>
    <submittedName>
        <fullName evidence="3">Uncharacterized protein LOC113855645</fullName>
    </submittedName>
</protein>
<evidence type="ECO:0000313" key="3">
    <source>
        <dbReference type="RefSeq" id="XP_027343076.1"/>
    </source>
</evidence>
<dbReference type="InterPro" id="IPR043502">
    <property type="entry name" value="DNA/RNA_pol_sf"/>
</dbReference>
<dbReference type="RefSeq" id="XP_027343076.1">
    <property type="nucleotide sequence ID" value="XM_027487275.1"/>
</dbReference>
<dbReference type="InterPro" id="IPR041577">
    <property type="entry name" value="RT_RNaseH_2"/>
</dbReference>
<dbReference type="PANTHER" id="PTHR34072:SF52">
    <property type="entry name" value="RIBONUCLEASE H"/>
    <property type="match status" value="1"/>
</dbReference>
<dbReference type="PANTHER" id="PTHR34072">
    <property type="entry name" value="ENZYMATIC POLYPROTEIN-RELATED"/>
    <property type="match status" value="1"/>
</dbReference>
<dbReference type="OrthoDB" id="1701144at2759"/>
<dbReference type="AlphaFoldDB" id="A0A8B8KH34"/>
<dbReference type="FunFam" id="3.30.70.270:FF:000020">
    <property type="entry name" value="Transposon Tf2-6 polyprotein-like Protein"/>
    <property type="match status" value="1"/>
</dbReference>
<dbReference type="GeneID" id="113855645"/>
<reference evidence="3" key="2">
    <citation type="submission" date="2025-08" db="UniProtKB">
        <authorList>
            <consortium name="RefSeq"/>
        </authorList>
    </citation>
    <scope>IDENTIFICATION</scope>
    <source>
        <tissue evidence="3">Young leaves</tissue>
    </source>
</reference>
<dbReference type="Proteomes" id="UP000694853">
    <property type="component" value="Unplaced"/>
</dbReference>
<reference evidence="2" key="1">
    <citation type="journal article" date="2019" name="Toxins">
        <title>Detection of Abrin-Like and Prepropulchellin-Like Toxin Genes and Transcripts Using Whole Genome Sequencing and Full-Length Transcript Sequencing of Abrus precatorius.</title>
        <authorList>
            <person name="Hovde B.T."/>
            <person name="Daligault H.E."/>
            <person name="Hanschen E.R."/>
            <person name="Kunde Y.A."/>
            <person name="Johnson M.B."/>
            <person name="Starkenburg S.R."/>
            <person name="Johnson S.L."/>
        </authorList>
    </citation>
    <scope>NUCLEOTIDE SEQUENCE [LARGE SCALE GENOMIC DNA]</scope>
</reference>
<dbReference type="Gene3D" id="3.10.10.10">
    <property type="entry name" value="HIV Type 1 Reverse Transcriptase, subunit A, domain 1"/>
    <property type="match status" value="1"/>
</dbReference>
<dbReference type="SUPFAM" id="SSF56672">
    <property type="entry name" value="DNA/RNA polymerases"/>
    <property type="match status" value="1"/>
</dbReference>
<gene>
    <name evidence="3" type="primary">LOC113855645</name>
</gene>
<dbReference type="KEGG" id="aprc:113855645"/>
<accession>A0A8B8KH34</accession>
<dbReference type="Gene3D" id="3.30.70.270">
    <property type="match status" value="1"/>
</dbReference>
<sequence>MAGRGRGARDTNDLIERMAQILETLVHNQGGEPAEYRELSAFTSKRLVEVCQSDPATRGWLYTVEIIQGNLPRELLSLGSKEAEGPEEDLCAQFKQGLRLDIRAAISVFQLTDLPTLVRKSIIFEANSRGKTVDTRGSGPVKHEKRPFRFSKRPYSSSMTTPMGKLVVKLWREDLDLWRDNDRGSKAYELGSVGEHRSTNALGEEEGCKHEDVCGLLTAEQGNEQGYGYLLLIKVKDKDVPKMAFRTWYGHYEYLIMPFEVTNAPATQEEHAEHLRIVLKILKERDPISKACSVEGRIMVDPVKVEAVVGWLRLTNMTKVCNFLGLVGYYRKFIEGFSKIALPLTKLLCKGREFKWTKRCEASFLKLKIKLTSVFVLVLPDPEQKFDVYCDASGHGLECVLMQDKRVVAYVSRQLRLHEVNYPTHDL</sequence>
<dbReference type="InterPro" id="IPR043128">
    <property type="entry name" value="Rev_trsase/Diguanyl_cyclase"/>
</dbReference>
<dbReference type="Pfam" id="PF17919">
    <property type="entry name" value="RT_RNaseH_2"/>
    <property type="match status" value="1"/>
</dbReference>
<proteinExistence type="predicted"/>
<evidence type="ECO:0000259" key="1">
    <source>
        <dbReference type="Pfam" id="PF17919"/>
    </source>
</evidence>
<evidence type="ECO:0000313" key="2">
    <source>
        <dbReference type="Proteomes" id="UP000694853"/>
    </source>
</evidence>